<dbReference type="InterPro" id="IPR051684">
    <property type="entry name" value="Electron_Trans/Redox"/>
</dbReference>
<dbReference type="PROSITE" id="PS51379">
    <property type="entry name" value="4FE4S_FER_2"/>
    <property type="match status" value="2"/>
</dbReference>
<keyword evidence="7" id="KW-0472">Membrane</keyword>
<dbReference type="GO" id="GO:0016491">
    <property type="term" value="F:oxidoreductase activity"/>
    <property type="evidence" value="ECO:0007669"/>
    <property type="project" value="UniProtKB-ARBA"/>
</dbReference>
<feature type="transmembrane region" description="Helical" evidence="7">
    <location>
        <begin position="201"/>
        <end position="219"/>
    </location>
</feature>
<accession>A0A9X9S2Q8</accession>
<dbReference type="Pfam" id="PF12801">
    <property type="entry name" value="Fer4_5"/>
    <property type="match status" value="2"/>
</dbReference>
<gene>
    <name evidence="9" type="ORF">OU421_08280</name>
</gene>
<evidence type="ECO:0000256" key="6">
    <source>
        <dbReference type="ARBA" id="ARBA00023014"/>
    </source>
</evidence>
<dbReference type="Proteomes" id="UP001163096">
    <property type="component" value="Chromosome"/>
</dbReference>
<evidence type="ECO:0000256" key="3">
    <source>
        <dbReference type="ARBA" id="ARBA00022723"/>
    </source>
</evidence>
<dbReference type="PANTHER" id="PTHR30176:SF3">
    <property type="entry name" value="FERREDOXIN-TYPE PROTEIN NAPH"/>
    <property type="match status" value="1"/>
</dbReference>
<evidence type="ECO:0000256" key="1">
    <source>
        <dbReference type="ARBA" id="ARBA00022448"/>
    </source>
</evidence>
<proteinExistence type="predicted"/>
<dbReference type="RefSeq" id="WP_268185626.1">
    <property type="nucleotide sequence ID" value="NZ_CP113361.1"/>
</dbReference>
<dbReference type="InterPro" id="IPR017896">
    <property type="entry name" value="4Fe4S_Fe-S-bd"/>
</dbReference>
<dbReference type="GO" id="GO:0046872">
    <property type="term" value="F:metal ion binding"/>
    <property type="evidence" value="ECO:0007669"/>
    <property type="project" value="UniProtKB-KW"/>
</dbReference>
<feature type="transmembrane region" description="Helical" evidence="7">
    <location>
        <begin position="20"/>
        <end position="41"/>
    </location>
</feature>
<dbReference type="GO" id="GO:0005886">
    <property type="term" value="C:plasma membrane"/>
    <property type="evidence" value="ECO:0007669"/>
    <property type="project" value="TreeGrafter"/>
</dbReference>
<keyword evidence="5" id="KW-0408">Iron</keyword>
<feature type="domain" description="4Fe-4S ferredoxin-type" evidence="8">
    <location>
        <begin position="246"/>
        <end position="270"/>
    </location>
</feature>
<evidence type="ECO:0000313" key="9">
    <source>
        <dbReference type="EMBL" id="WAI00427.1"/>
    </source>
</evidence>
<protein>
    <submittedName>
        <fullName evidence="9">4Fe-4S binding protein</fullName>
    </submittedName>
</protein>
<dbReference type="PANTHER" id="PTHR30176">
    <property type="entry name" value="FERREDOXIN-TYPE PROTEIN NAPH"/>
    <property type="match status" value="1"/>
</dbReference>
<feature type="transmembrane region" description="Helical" evidence="7">
    <location>
        <begin position="81"/>
        <end position="105"/>
    </location>
</feature>
<evidence type="ECO:0000256" key="4">
    <source>
        <dbReference type="ARBA" id="ARBA00022982"/>
    </source>
</evidence>
<dbReference type="GeneID" id="76835092"/>
<organism evidence="9 10">
    <name type="scientific">Methanogenium organophilum</name>
    <dbReference type="NCBI Taxonomy" id="2199"/>
    <lineage>
        <taxon>Archaea</taxon>
        <taxon>Methanobacteriati</taxon>
        <taxon>Methanobacteriota</taxon>
        <taxon>Stenosarchaea group</taxon>
        <taxon>Methanomicrobia</taxon>
        <taxon>Methanomicrobiales</taxon>
        <taxon>Methanomicrobiaceae</taxon>
        <taxon>Methanogenium</taxon>
    </lineage>
</organism>
<feature type="transmembrane region" description="Helical" evidence="7">
    <location>
        <begin position="140"/>
        <end position="165"/>
    </location>
</feature>
<keyword evidence="2" id="KW-0004">4Fe-4S</keyword>
<keyword evidence="1" id="KW-0813">Transport</keyword>
<dbReference type="InterPro" id="IPR017900">
    <property type="entry name" value="4Fe4S_Fe_S_CS"/>
</dbReference>
<evidence type="ECO:0000313" key="10">
    <source>
        <dbReference type="Proteomes" id="UP001163096"/>
    </source>
</evidence>
<keyword evidence="7" id="KW-0812">Transmembrane</keyword>
<keyword evidence="3" id="KW-0479">Metal-binding</keyword>
<feature type="domain" description="4Fe-4S ferredoxin-type" evidence="8">
    <location>
        <begin position="215"/>
        <end position="245"/>
    </location>
</feature>
<feature type="transmembrane region" description="Helical" evidence="7">
    <location>
        <begin position="50"/>
        <end position="69"/>
    </location>
</feature>
<reference evidence="9" key="1">
    <citation type="submission" date="2022-11" db="EMBL/GenBank/DDBJ databases">
        <title>Complete genome sequence of Methanogenium organophilum DSM 3596.</title>
        <authorList>
            <person name="Chen S.-C."/>
            <person name="Lai S.-J."/>
            <person name="You Y.-T."/>
        </authorList>
    </citation>
    <scope>NUCLEOTIDE SEQUENCE</scope>
    <source>
        <strain evidence="9">DSM 3596</strain>
    </source>
</reference>
<dbReference type="GO" id="GO:0051539">
    <property type="term" value="F:4 iron, 4 sulfur cluster binding"/>
    <property type="evidence" value="ECO:0007669"/>
    <property type="project" value="UniProtKB-KW"/>
</dbReference>
<evidence type="ECO:0000259" key="8">
    <source>
        <dbReference type="PROSITE" id="PS51379"/>
    </source>
</evidence>
<dbReference type="PROSITE" id="PS00198">
    <property type="entry name" value="4FE4S_FER_1"/>
    <property type="match status" value="2"/>
</dbReference>
<evidence type="ECO:0000256" key="5">
    <source>
        <dbReference type="ARBA" id="ARBA00023004"/>
    </source>
</evidence>
<sequence>MSGKGGGAGAGTGGLGGNLIPRTIGFAYAIIGVIALAILWYTRKINRRKAFVFLLISTALGFLIFAPVAPHNFQQLLLRDVSALGASLEVAAAGMTLLLALSLVFGRIFCGHICPAGAVQELASLVPLPKFGKNWKQATLGIRAVVFVIILAAAFGWSVGIIDYFGLKEFFSLDVVSVLFYVFLGVLLLSMVVYRPFCRFICPYGLLLSLTAAVSAFKFRRTEKCIECGCCERVCPTNEAKVGDRKSECYMCGRCVEVCPVEGALVYRRATGRWSAVGVSDEKGADTISPPGCATESEG</sequence>
<keyword evidence="4" id="KW-0249">Electron transport</keyword>
<keyword evidence="7" id="KW-1133">Transmembrane helix</keyword>
<feature type="transmembrane region" description="Helical" evidence="7">
    <location>
        <begin position="171"/>
        <end position="194"/>
    </location>
</feature>
<evidence type="ECO:0000256" key="7">
    <source>
        <dbReference type="SAM" id="Phobius"/>
    </source>
</evidence>
<dbReference type="Gene3D" id="3.30.70.20">
    <property type="match status" value="1"/>
</dbReference>
<dbReference type="EMBL" id="CP113361">
    <property type="protein sequence ID" value="WAI00427.1"/>
    <property type="molecule type" value="Genomic_DNA"/>
</dbReference>
<keyword evidence="6" id="KW-0411">Iron-sulfur</keyword>
<name>A0A9X9S2Q8_METOG</name>
<dbReference type="AlphaFoldDB" id="A0A9X9S2Q8"/>
<evidence type="ECO:0000256" key="2">
    <source>
        <dbReference type="ARBA" id="ARBA00022485"/>
    </source>
</evidence>
<dbReference type="KEGG" id="mou:OU421_08280"/>
<dbReference type="SUPFAM" id="SSF54862">
    <property type="entry name" value="4Fe-4S ferredoxins"/>
    <property type="match status" value="1"/>
</dbReference>
<keyword evidence="10" id="KW-1185">Reference proteome</keyword>